<evidence type="ECO:0000256" key="1">
    <source>
        <dbReference type="ARBA" id="ARBA00010641"/>
    </source>
</evidence>
<dbReference type="InterPro" id="IPR036388">
    <property type="entry name" value="WH-like_DNA-bd_sf"/>
</dbReference>
<evidence type="ECO:0000256" key="4">
    <source>
        <dbReference type="ARBA" id="ARBA00023125"/>
    </source>
</evidence>
<evidence type="ECO:0000259" key="8">
    <source>
        <dbReference type="Pfam" id="PF04545"/>
    </source>
</evidence>
<feature type="domain" description="RNA polymerase sigma-70 region 2" evidence="7">
    <location>
        <begin position="49"/>
        <end position="116"/>
    </location>
</feature>
<dbReference type="InterPro" id="IPR013325">
    <property type="entry name" value="RNA_pol_sigma_r2"/>
</dbReference>
<dbReference type="AlphaFoldDB" id="A0A2A9CUQ8"/>
<dbReference type="InterPro" id="IPR013324">
    <property type="entry name" value="RNA_pol_sigma_r3/r4-like"/>
</dbReference>
<gene>
    <name evidence="9" type="ORF">ATK74_2755</name>
</gene>
<dbReference type="NCBIfam" id="TIGR02937">
    <property type="entry name" value="sigma70-ECF"/>
    <property type="match status" value="1"/>
</dbReference>
<proteinExistence type="inferred from homology"/>
<dbReference type="PANTHER" id="PTHR43133">
    <property type="entry name" value="RNA POLYMERASE ECF-TYPE SIGMA FACTO"/>
    <property type="match status" value="1"/>
</dbReference>
<dbReference type="CDD" id="cd06171">
    <property type="entry name" value="Sigma70_r4"/>
    <property type="match status" value="1"/>
</dbReference>
<organism evidence="9 10">
    <name type="scientific">Propionicimonas paludicola</name>
    <dbReference type="NCBI Taxonomy" id="185243"/>
    <lineage>
        <taxon>Bacteria</taxon>
        <taxon>Bacillati</taxon>
        <taxon>Actinomycetota</taxon>
        <taxon>Actinomycetes</taxon>
        <taxon>Propionibacteriales</taxon>
        <taxon>Nocardioidaceae</taxon>
        <taxon>Propionicimonas</taxon>
    </lineage>
</organism>
<keyword evidence="10" id="KW-1185">Reference proteome</keyword>
<dbReference type="SUPFAM" id="SSF88659">
    <property type="entry name" value="Sigma3 and sigma4 domains of RNA polymerase sigma factors"/>
    <property type="match status" value="1"/>
</dbReference>
<dbReference type="EMBL" id="PDJC01000001">
    <property type="protein sequence ID" value="PFG18173.1"/>
    <property type="molecule type" value="Genomic_DNA"/>
</dbReference>
<dbReference type="SUPFAM" id="SSF88946">
    <property type="entry name" value="Sigma2 domain of RNA polymerase sigma factors"/>
    <property type="match status" value="1"/>
</dbReference>
<dbReference type="InterPro" id="IPR014284">
    <property type="entry name" value="RNA_pol_sigma-70_dom"/>
</dbReference>
<dbReference type="Pfam" id="PF04542">
    <property type="entry name" value="Sigma70_r2"/>
    <property type="match status" value="1"/>
</dbReference>
<evidence type="ECO:0000313" key="10">
    <source>
        <dbReference type="Proteomes" id="UP000226079"/>
    </source>
</evidence>
<dbReference type="InterPro" id="IPR007627">
    <property type="entry name" value="RNA_pol_sigma70_r2"/>
</dbReference>
<dbReference type="GO" id="GO:0006352">
    <property type="term" value="P:DNA-templated transcription initiation"/>
    <property type="evidence" value="ECO:0007669"/>
    <property type="project" value="InterPro"/>
</dbReference>
<comment type="similarity">
    <text evidence="1">Belongs to the sigma-70 factor family. ECF subfamily.</text>
</comment>
<keyword evidence="4" id="KW-0238">DNA-binding</keyword>
<dbReference type="GO" id="GO:0016987">
    <property type="term" value="F:sigma factor activity"/>
    <property type="evidence" value="ECO:0007669"/>
    <property type="project" value="UniProtKB-KW"/>
</dbReference>
<dbReference type="Gene3D" id="1.10.1740.10">
    <property type="match status" value="1"/>
</dbReference>
<dbReference type="InterPro" id="IPR007630">
    <property type="entry name" value="RNA_pol_sigma70_r4"/>
</dbReference>
<feature type="region of interest" description="Disordered" evidence="6">
    <location>
        <begin position="1"/>
        <end position="24"/>
    </location>
</feature>
<accession>A0A2A9CUQ8</accession>
<evidence type="ECO:0000259" key="7">
    <source>
        <dbReference type="Pfam" id="PF04542"/>
    </source>
</evidence>
<protein>
    <submittedName>
        <fullName evidence="9">RNA polymerase sigma-70 factor (ECF subfamily)</fullName>
    </submittedName>
</protein>
<dbReference type="Gene3D" id="1.10.10.10">
    <property type="entry name" value="Winged helix-like DNA-binding domain superfamily/Winged helix DNA-binding domain"/>
    <property type="match status" value="1"/>
</dbReference>
<reference evidence="9 10" key="1">
    <citation type="submission" date="2017-10" db="EMBL/GenBank/DDBJ databases">
        <title>Sequencing the genomes of 1000 actinobacteria strains.</title>
        <authorList>
            <person name="Klenk H.-P."/>
        </authorList>
    </citation>
    <scope>NUCLEOTIDE SEQUENCE [LARGE SCALE GENOMIC DNA]</scope>
    <source>
        <strain evidence="9 10">DSM 15597</strain>
    </source>
</reference>
<dbReference type="Proteomes" id="UP000226079">
    <property type="component" value="Unassembled WGS sequence"/>
</dbReference>
<evidence type="ECO:0000313" key="9">
    <source>
        <dbReference type="EMBL" id="PFG18173.1"/>
    </source>
</evidence>
<keyword evidence="3" id="KW-0731">Sigma factor</keyword>
<feature type="domain" description="RNA polymerase sigma-70 region 4" evidence="8">
    <location>
        <begin position="149"/>
        <end position="198"/>
    </location>
</feature>
<dbReference type="GO" id="GO:0003677">
    <property type="term" value="F:DNA binding"/>
    <property type="evidence" value="ECO:0007669"/>
    <property type="project" value="UniProtKB-KW"/>
</dbReference>
<dbReference type="InterPro" id="IPR039425">
    <property type="entry name" value="RNA_pol_sigma-70-like"/>
</dbReference>
<evidence type="ECO:0000256" key="6">
    <source>
        <dbReference type="SAM" id="MobiDB-lite"/>
    </source>
</evidence>
<evidence type="ECO:0000256" key="2">
    <source>
        <dbReference type="ARBA" id="ARBA00023015"/>
    </source>
</evidence>
<comment type="caution">
    <text evidence="9">The sequence shown here is derived from an EMBL/GenBank/DDBJ whole genome shotgun (WGS) entry which is preliminary data.</text>
</comment>
<evidence type="ECO:0000256" key="3">
    <source>
        <dbReference type="ARBA" id="ARBA00023082"/>
    </source>
</evidence>
<evidence type="ECO:0000256" key="5">
    <source>
        <dbReference type="ARBA" id="ARBA00023163"/>
    </source>
</evidence>
<dbReference type="Pfam" id="PF04545">
    <property type="entry name" value="Sigma70_r4"/>
    <property type="match status" value="1"/>
</dbReference>
<name>A0A2A9CUQ8_9ACTN</name>
<sequence length="208" mass="22034">MGTGPFPATLGGGAGPTYAEDVPSDSALPSAELAVRLRNGDQQALAEAFAQHSRLVHTVALRTLGNHHDAEDVTQQVFVAAWRGRHGLDPARGSLAGWLVGITKHVIADVMAQRARSVRNLHAVAAEAGPTATPGLDGTVVDKVVVAAALANLGEPRATILRLSFGEEHTHEEIAQRLDLPLGTVKSHIRRGLLQLREDIREVRADAS</sequence>
<keyword evidence="2" id="KW-0805">Transcription regulation</keyword>
<keyword evidence="5" id="KW-0804">Transcription</keyword>
<dbReference type="PANTHER" id="PTHR43133:SF62">
    <property type="entry name" value="RNA POLYMERASE SIGMA FACTOR SIGZ"/>
    <property type="match status" value="1"/>
</dbReference>